<sequence length="23" mass="2737">MNKCNACVYFKGIFLFFSTNNFQ</sequence>
<dbReference type="AlphaFoldDB" id="A0A0A9HVE2"/>
<name>A0A0A9HVE2_ARUDO</name>
<evidence type="ECO:0000313" key="1">
    <source>
        <dbReference type="EMBL" id="JAE36888.1"/>
    </source>
</evidence>
<proteinExistence type="predicted"/>
<dbReference type="EMBL" id="GBRH01161008">
    <property type="protein sequence ID" value="JAE36888.1"/>
    <property type="molecule type" value="Transcribed_RNA"/>
</dbReference>
<accession>A0A0A9HVE2</accession>
<reference evidence="1" key="2">
    <citation type="journal article" date="2015" name="Data Brief">
        <title>Shoot transcriptome of the giant reed, Arundo donax.</title>
        <authorList>
            <person name="Barrero R.A."/>
            <person name="Guerrero F.D."/>
            <person name="Moolhuijzen P."/>
            <person name="Goolsby J.A."/>
            <person name="Tidwell J."/>
            <person name="Bellgard S.E."/>
            <person name="Bellgard M.I."/>
        </authorList>
    </citation>
    <scope>NUCLEOTIDE SEQUENCE</scope>
    <source>
        <tissue evidence="1">Shoot tissue taken approximately 20 cm above the soil surface</tissue>
    </source>
</reference>
<organism evidence="1">
    <name type="scientific">Arundo donax</name>
    <name type="common">Giant reed</name>
    <name type="synonym">Donax arundinaceus</name>
    <dbReference type="NCBI Taxonomy" id="35708"/>
    <lineage>
        <taxon>Eukaryota</taxon>
        <taxon>Viridiplantae</taxon>
        <taxon>Streptophyta</taxon>
        <taxon>Embryophyta</taxon>
        <taxon>Tracheophyta</taxon>
        <taxon>Spermatophyta</taxon>
        <taxon>Magnoliopsida</taxon>
        <taxon>Liliopsida</taxon>
        <taxon>Poales</taxon>
        <taxon>Poaceae</taxon>
        <taxon>PACMAD clade</taxon>
        <taxon>Arundinoideae</taxon>
        <taxon>Arundineae</taxon>
        <taxon>Arundo</taxon>
    </lineage>
</organism>
<protein>
    <submittedName>
        <fullName evidence="1">Uncharacterized protein</fullName>
    </submittedName>
</protein>
<reference evidence="1" key="1">
    <citation type="submission" date="2014-09" db="EMBL/GenBank/DDBJ databases">
        <authorList>
            <person name="Magalhaes I.L.F."/>
            <person name="Oliveira U."/>
            <person name="Santos F.R."/>
            <person name="Vidigal T.H.D.A."/>
            <person name="Brescovit A.D."/>
            <person name="Santos A.J."/>
        </authorList>
    </citation>
    <scope>NUCLEOTIDE SEQUENCE</scope>
    <source>
        <tissue evidence="1">Shoot tissue taken approximately 20 cm above the soil surface</tissue>
    </source>
</reference>